<sequence length="290" mass="34163">MSGGVDSMVLLDLLQNSIFSLSVAHANFQLRSIESDADEDFVKNKCLQKQIPFYGKRFDILTHAKMNKCSVQMSARTLRYNWFYHLGKNLHCDCIVLGHNLNDEIETFFLNLSRGTGLKGLLGIPKKVGPILRPLLPFTREQIMLYARSRNLHWREDSSNKESKYFRNVIRHRVVPVLFKVFPNFYQNFSHTLYHLNQYYSLSEQAVQISRIQITVMKKIDPFLWEINTEVLKRFHPINGYLFRLFSPYGFKNLPDLKRLLQAQPGKQLFSKSYRLVSGKNRWLLRQKRI</sequence>
<dbReference type="NCBIfam" id="TIGR02432">
    <property type="entry name" value="lysidine_TilS_N"/>
    <property type="match status" value="1"/>
</dbReference>
<proteinExistence type="inferred from homology"/>
<dbReference type="InterPro" id="IPR011063">
    <property type="entry name" value="TilS/TtcA_N"/>
</dbReference>
<keyword evidence="2 6" id="KW-0819">tRNA processing</keyword>
<keyword evidence="6" id="KW-0963">Cytoplasm</keyword>
<dbReference type="GO" id="GO:0006400">
    <property type="term" value="P:tRNA modification"/>
    <property type="evidence" value="ECO:0007669"/>
    <property type="project" value="UniProtKB-UniRule"/>
</dbReference>
<dbReference type="SUPFAM" id="SSF52402">
    <property type="entry name" value="Adenine nucleotide alpha hydrolases-like"/>
    <property type="match status" value="1"/>
</dbReference>
<dbReference type="InterPro" id="IPR012094">
    <property type="entry name" value="tRNA_Ile_lys_synt"/>
</dbReference>
<evidence type="ECO:0000313" key="9">
    <source>
        <dbReference type="Proteomes" id="UP000027148"/>
    </source>
</evidence>
<dbReference type="HOGENOM" id="CLU_018869_0_0_10"/>
<dbReference type="GO" id="GO:0005737">
    <property type="term" value="C:cytoplasm"/>
    <property type="evidence" value="ECO:0007669"/>
    <property type="project" value="UniProtKB-SubCell"/>
</dbReference>
<dbReference type="InterPro" id="IPR012795">
    <property type="entry name" value="tRNA_Ile_lys_synt_N"/>
</dbReference>
<feature type="binding site" evidence="6">
    <location>
        <begin position="2"/>
        <end position="7"/>
    </location>
    <ligand>
        <name>ATP</name>
        <dbReference type="ChEBI" id="CHEBI:30616"/>
    </ligand>
</feature>
<comment type="similarity">
    <text evidence="6">Belongs to the tRNA(Ile)-lysidine synthase family.</text>
</comment>
<dbReference type="PANTHER" id="PTHR43033:SF1">
    <property type="entry name" value="TRNA(ILE)-LYSIDINE SYNTHASE-RELATED"/>
    <property type="match status" value="1"/>
</dbReference>
<dbReference type="GO" id="GO:0032267">
    <property type="term" value="F:tRNA(Ile)-lysidine synthase activity"/>
    <property type="evidence" value="ECO:0007669"/>
    <property type="project" value="UniProtKB-EC"/>
</dbReference>
<dbReference type="Pfam" id="PF01171">
    <property type="entry name" value="ATP_bind_3"/>
    <property type="match status" value="1"/>
</dbReference>
<dbReference type="KEGG" id="elv:FNIIJ_088"/>
<comment type="function">
    <text evidence="6">Ligates lysine onto the cytidine present at position 34 of the AUA codon-specific tRNA(Ile) that contains the anticodon CAU, in an ATP-dependent manner. Cytidine is converted to lysidine, thus changing the amino acid specificity of the tRNA from methionine to isoleucine.</text>
</comment>
<keyword evidence="9" id="KW-1185">Reference proteome</keyword>
<protein>
    <recommendedName>
        <fullName evidence="6">tRNA(Ile)-lysidine synthase</fullName>
        <ecNumber evidence="6">6.3.4.19</ecNumber>
    </recommendedName>
    <alternativeName>
        <fullName evidence="6">tRNA(Ile)-2-lysyl-cytidine synthase</fullName>
    </alternativeName>
    <alternativeName>
        <fullName evidence="6">tRNA(Ile)-lysidine synthetase</fullName>
    </alternativeName>
</protein>
<evidence type="ECO:0000256" key="6">
    <source>
        <dbReference type="HAMAP-Rule" id="MF_01161"/>
    </source>
</evidence>
<evidence type="ECO:0000256" key="4">
    <source>
        <dbReference type="ARBA" id="ARBA00022840"/>
    </source>
</evidence>
<evidence type="ECO:0000313" key="8">
    <source>
        <dbReference type="EMBL" id="AID37388.1"/>
    </source>
</evidence>
<keyword evidence="3 6" id="KW-0547">Nucleotide-binding</keyword>
<name>A0A068DWJ9_9FLAO</name>
<comment type="catalytic activity">
    <reaction evidence="5 6">
        <text>cytidine(34) in tRNA(Ile2) + L-lysine + ATP = lysidine(34) in tRNA(Ile2) + AMP + diphosphate + H(+)</text>
        <dbReference type="Rhea" id="RHEA:43744"/>
        <dbReference type="Rhea" id="RHEA-COMP:10625"/>
        <dbReference type="Rhea" id="RHEA-COMP:10670"/>
        <dbReference type="ChEBI" id="CHEBI:15378"/>
        <dbReference type="ChEBI" id="CHEBI:30616"/>
        <dbReference type="ChEBI" id="CHEBI:32551"/>
        <dbReference type="ChEBI" id="CHEBI:33019"/>
        <dbReference type="ChEBI" id="CHEBI:82748"/>
        <dbReference type="ChEBI" id="CHEBI:83665"/>
        <dbReference type="ChEBI" id="CHEBI:456215"/>
        <dbReference type="EC" id="6.3.4.19"/>
    </reaction>
</comment>
<organism evidence="8 9">
    <name type="scientific">Candidatus Walczuchella monophlebidarum</name>
    <dbReference type="NCBI Taxonomy" id="1415657"/>
    <lineage>
        <taxon>Bacteria</taxon>
        <taxon>Pseudomonadati</taxon>
        <taxon>Bacteroidota</taxon>
        <taxon>Flavobacteriia</taxon>
        <taxon>Flavobacteriales</taxon>
        <taxon>Candidatus Walczuchella</taxon>
    </lineage>
</organism>
<evidence type="ECO:0000256" key="5">
    <source>
        <dbReference type="ARBA" id="ARBA00048539"/>
    </source>
</evidence>
<evidence type="ECO:0000256" key="2">
    <source>
        <dbReference type="ARBA" id="ARBA00022694"/>
    </source>
</evidence>
<evidence type="ECO:0000259" key="7">
    <source>
        <dbReference type="Pfam" id="PF01171"/>
    </source>
</evidence>
<dbReference type="AlphaFoldDB" id="A0A068DWJ9"/>
<dbReference type="CDD" id="cd01992">
    <property type="entry name" value="TilS_N"/>
    <property type="match status" value="1"/>
</dbReference>
<keyword evidence="4 6" id="KW-0067">ATP-binding</keyword>
<gene>
    <name evidence="6 8" type="primary">tilS</name>
    <name evidence="8" type="ORF">FNIIJ_088</name>
</gene>
<comment type="domain">
    <text evidence="6">The N-terminal region contains the highly conserved SGGXDS motif, predicted to be a P-loop motif involved in ATP binding.</text>
</comment>
<dbReference type="HAMAP" id="MF_01161">
    <property type="entry name" value="tRNA_Ile_lys_synt"/>
    <property type="match status" value="1"/>
</dbReference>
<dbReference type="GO" id="GO:0005524">
    <property type="term" value="F:ATP binding"/>
    <property type="evidence" value="ECO:0007669"/>
    <property type="project" value="UniProtKB-UniRule"/>
</dbReference>
<reference evidence="8 9" key="1">
    <citation type="journal article" date="2014" name="Genome Biol. Evol.">
        <title>Genome sequence of "Candidatus Walczuchella monophlebidarum" the flavobacterial endosymbiont of Llaveia axin axin (Hemiptera: Coccoidea: Monophlebidae).</title>
        <authorList>
            <person name="Rosas-Perez T."/>
            <person name="Rosenblueth M."/>
            <person name="Rincon-Rosales R."/>
            <person name="Mora J."/>
            <person name="Martinez-Romero E."/>
        </authorList>
    </citation>
    <scope>NUCLEOTIDE SEQUENCE [LARGE SCALE GENOMIC DNA]</scope>
    <source>
        <strain evidence="8">FNIIJ</strain>
    </source>
</reference>
<dbReference type="Gene3D" id="3.40.50.620">
    <property type="entry name" value="HUPs"/>
    <property type="match status" value="1"/>
</dbReference>
<accession>A0A068DWJ9</accession>
<evidence type="ECO:0000256" key="3">
    <source>
        <dbReference type="ARBA" id="ARBA00022741"/>
    </source>
</evidence>
<dbReference type="STRING" id="1415657.FNIIJ_088"/>
<dbReference type="PANTHER" id="PTHR43033">
    <property type="entry name" value="TRNA(ILE)-LYSIDINE SYNTHASE-RELATED"/>
    <property type="match status" value="1"/>
</dbReference>
<dbReference type="EMBL" id="CP006873">
    <property type="protein sequence ID" value="AID37388.1"/>
    <property type="molecule type" value="Genomic_DNA"/>
</dbReference>
<evidence type="ECO:0000256" key="1">
    <source>
        <dbReference type="ARBA" id="ARBA00022598"/>
    </source>
</evidence>
<comment type="subcellular location">
    <subcellularLocation>
        <location evidence="6">Cytoplasm</location>
    </subcellularLocation>
</comment>
<keyword evidence="1 6" id="KW-0436">Ligase</keyword>
<dbReference type="InterPro" id="IPR014729">
    <property type="entry name" value="Rossmann-like_a/b/a_fold"/>
</dbReference>
<dbReference type="Proteomes" id="UP000027148">
    <property type="component" value="Chromosome"/>
</dbReference>
<feature type="domain" description="tRNA(Ile)-lysidine/2-thiocytidine synthase N-terminal" evidence="7">
    <location>
        <begin position="1"/>
        <end position="173"/>
    </location>
</feature>
<dbReference type="EC" id="6.3.4.19" evidence="6"/>